<feature type="region of interest" description="Disordered" evidence="1">
    <location>
        <begin position="146"/>
        <end position="241"/>
    </location>
</feature>
<dbReference type="InterPro" id="IPR035899">
    <property type="entry name" value="DBL_dom_sf"/>
</dbReference>
<organism evidence="3 4">
    <name type="scientific">Eptatretus burgeri</name>
    <name type="common">Inshore hagfish</name>
    <dbReference type="NCBI Taxonomy" id="7764"/>
    <lineage>
        <taxon>Eukaryota</taxon>
        <taxon>Metazoa</taxon>
        <taxon>Chordata</taxon>
        <taxon>Craniata</taxon>
        <taxon>Vertebrata</taxon>
        <taxon>Cyclostomata</taxon>
        <taxon>Myxini</taxon>
        <taxon>Myxiniformes</taxon>
        <taxon>Myxinidae</taxon>
        <taxon>Eptatretinae</taxon>
        <taxon>Eptatretus</taxon>
    </lineage>
</organism>
<dbReference type="Ensembl" id="ENSEBUT00000020781.1">
    <property type="protein sequence ID" value="ENSEBUP00000020206.1"/>
    <property type="gene ID" value="ENSEBUG00000012537.1"/>
</dbReference>
<dbReference type="GO" id="GO:0007186">
    <property type="term" value="P:G protein-coupled receptor signaling pathway"/>
    <property type="evidence" value="ECO:0007669"/>
    <property type="project" value="TreeGrafter"/>
</dbReference>
<dbReference type="SUPFAM" id="SSF48065">
    <property type="entry name" value="DBL homology domain (DH-domain)"/>
    <property type="match status" value="1"/>
</dbReference>
<feature type="domain" description="DH" evidence="2">
    <location>
        <begin position="266"/>
        <end position="464"/>
    </location>
</feature>
<dbReference type="CDD" id="cd00160">
    <property type="entry name" value="RhoGEF"/>
    <property type="match status" value="1"/>
</dbReference>
<name>A0A8C4QTY1_EPTBU</name>
<feature type="compositionally biased region" description="Low complexity" evidence="1">
    <location>
        <begin position="175"/>
        <end position="195"/>
    </location>
</feature>
<dbReference type="Proteomes" id="UP000694388">
    <property type="component" value="Unplaced"/>
</dbReference>
<feature type="compositionally biased region" description="Basic and acidic residues" evidence="1">
    <location>
        <begin position="153"/>
        <end position="164"/>
    </location>
</feature>
<dbReference type="PROSITE" id="PS00741">
    <property type="entry name" value="DH_1"/>
    <property type="match status" value="1"/>
</dbReference>
<dbReference type="InterPro" id="IPR001331">
    <property type="entry name" value="GDS_CDC24_CS"/>
</dbReference>
<sequence>MLDVLTTYLKSHGIKIHDLRHSSSSLTRGSSLGPAERLSSFLDRDRIKIPFWKKTKRSLEKEPVKEKQKGLFKELRKHGKVIKLEQDSGATGDGHKTDLESKTISSVPISPVVKSGSVHCIIQHFESCKGESVDEIKGTAQLKRAVSIQRSESLQERQRLRPDASVETDAPRPCSASSSSASSLSAGSSELASLSFDPLTSPTPFPHSPGQPTTLTSSHSVSPSEWPEGEGECENEGGDDAGAEIEDWRAGLPPEQLRSLKPRELKRRDVIHELLQSEKRHVSSLRVLSCVFRKPLLSSSTMTELEPTVFFPNLPELIAVHERFARALRRAWTMENGQSWNDKETAHGLPATLLNQFSPNTHDGMEFMELAVQFCTDMAHFPVQLKNLQKTSKEFNSIIQEAESSPQCKRLRLQDFLPMEMQRLTKYPLLLDNITKYTPGDAGCEALRSATSSCRDLLVRVNGTVKEVQNETRLNELISHLDLSSLEKDTMGLDENSLSRLKKLHPNSSERMLHEGSLCWRLGREKPIGTTEFFNCYFLLLLLFL</sequence>
<evidence type="ECO:0000313" key="3">
    <source>
        <dbReference type="Ensembl" id="ENSEBUP00000020206.1"/>
    </source>
</evidence>
<dbReference type="Gene3D" id="1.20.900.10">
    <property type="entry name" value="Dbl homology (DH) domain"/>
    <property type="match status" value="1"/>
</dbReference>
<dbReference type="PANTHER" id="PTHR45872:SF4">
    <property type="entry name" value="RHO GUANINE NUCLEOTIDE EXCHANGE FACTOR 1"/>
    <property type="match status" value="1"/>
</dbReference>
<proteinExistence type="predicted"/>
<keyword evidence="4" id="KW-1185">Reference proteome</keyword>
<dbReference type="GO" id="GO:0005085">
    <property type="term" value="F:guanyl-nucleotide exchange factor activity"/>
    <property type="evidence" value="ECO:0007669"/>
    <property type="project" value="InterPro"/>
</dbReference>
<dbReference type="GO" id="GO:0001664">
    <property type="term" value="F:G protein-coupled receptor binding"/>
    <property type="evidence" value="ECO:0007669"/>
    <property type="project" value="TreeGrafter"/>
</dbReference>
<feature type="compositionally biased region" description="Acidic residues" evidence="1">
    <location>
        <begin position="227"/>
        <end position="241"/>
    </location>
</feature>
<protein>
    <recommendedName>
        <fullName evidence="2">DH domain-containing protein</fullName>
    </recommendedName>
</protein>
<dbReference type="SMART" id="SM00325">
    <property type="entry name" value="RhoGEF"/>
    <property type="match status" value="1"/>
</dbReference>
<feature type="region of interest" description="Disordered" evidence="1">
    <location>
        <begin position="83"/>
        <end position="102"/>
    </location>
</feature>
<dbReference type="GO" id="GO:0005737">
    <property type="term" value="C:cytoplasm"/>
    <property type="evidence" value="ECO:0007669"/>
    <property type="project" value="TreeGrafter"/>
</dbReference>
<dbReference type="Pfam" id="PF00621">
    <property type="entry name" value="RhoGEF"/>
    <property type="match status" value="1"/>
</dbReference>
<accession>A0A8C4QTY1</accession>
<evidence type="ECO:0000259" key="2">
    <source>
        <dbReference type="PROSITE" id="PS50010"/>
    </source>
</evidence>
<evidence type="ECO:0000313" key="4">
    <source>
        <dbReference type="Proteomes" id="UP000694388"/>
    </source>
</evidence>
<dbReference type="GO" id="GO:0035556">
    <property type="term" value="P:intracellular signal transduction"/>
    <property type="evidence" value="ECO:0007669"/>
    <property type="project" value="InterPro"/>
</dbReference>
<reference evidence="3" key="1">
    <citation type="submission" date="2025-08" db="UniProtKB">
        <authorList>
            <consortium name="Ensembl"/>
        </authorList>
    </citation>
    <scope>IDENTIFICATION</scope>
</reference>
<dbReference type="PANTHER" id="PTHR45872">
    <property type="entry name" value="RHO GUANINE NUCLEOTIDE EXCHANGE FACTOR 2, ISOFORM D"/>
    <property type="match status" value="1"/>
</dbReference>
<dbReference type="InterPro" id="IPR000219">
    <property type="entry name" value="DH_dom"/>
</dbReference>
<evidence type="ECO:0000256" key="1">
    <source>
        <dbReference type="SAM" id="MobiDB-lite"/>
    </source>
</evidence>
<feature type="compositionally biased region" description="Polar residues" evidence="1">
    <location>
        <begin position="210"/>
        <end position="223"/>
    </location>
</feature>
<dbReference type="GeneTree" id="ENSGT00940000168706"/>
<dbReference type="AlphaFoldDB" id="A0A8C4QTY1"/>
<reference evidence="3" key="2">
    <citation type="submission" date="2025-09" db="UniProtKB">
        <authorList>
            <consortium name="Ensembl"/>
        </authorList>
    </citation>
    <scope>IDENTIFICATION</scope>
</reference>
<dbReference type="PROSITE" id="PS50010">
    <property type="entry name" value="DH_2"/>
    <property type="match status" value="1"/>
</dbReference>